<proteinExistence type="predicted"/>
<sequence length="244" mass="26116">MKAHWILHGKLVVEERQVSARTRKMLYIAAVVLVLAGSGFFFLTLTDVLQKDDLATLDEPVNSWFVGHRIAAVTVVMVVLATVFGPVVLPIVVVMVTAVWIVKARHIWRPLLLAGAMTAGVVLAEVITHLVGRARPPASAMLLGSDSTYSFPSGHVLGASDFLLVGAFIVFSRRRRPGPVLAGFLAAWGGIAAQVVSRLYLGYHWLTDALASIALSLVVLGVVIALDTWRTAGTPEEPRAGPGP</sequence>
<reference evidence="3" key="1">
    <citation type="submission" date="2023-06" db="EMBL/GenBank/DDBJ databases">
        <title>MT1 and MT2 Draft Genomes of Novel Species.</title>
        <authorList>
            <person name="Venkateswaran K."/>
        </authorList>
    </citation>
    <scope>NUCLEOTIDE SEQUENCE</scope>
    <source>
        <strain evidence="3">IIF3SC-B10</strain>
    </source>
</reference>
<feature type="transmembrane region" description="Helical" evidence="1">
    <location>
        <begin position="209"/>
        <end position="229"/>
    </location>
</feature>
<dbReference type="Pfam" id="PF01569">
    <property type="entry name" value="PAP2"/>
    <property type="match status" value="1"/>
</dbReference>
<gene>
    <name evidence="3" type="ORF">P5G52_09595</name>
</gene>
<dbReference type="InterPro" id="IPR000326">
    <property type="entry name" value="PAP2/HPO"/>
</dbReference>
<feature type="transmembrane region" description="Helical" evidence="1">
    <location>
        <begin position="151"/>
        <end position="171"/>
    </location>
</feature>
<evidence type="ECO:0000256" key="1">
    <source>
        <dbReference type="SAM" id="Phobius"/>
    </source>
</evidence>
<comment type="caution">
    <text evidence="3">The sequence shown here is derived from an EMBL/GenBank/DDBJ whole genome shotgun (WGS) entry which is preliminary data.</text>
</comment>
<dbReference type="RefSeq" id="WP_301226843.1">
    <property type="nucleotide sequence ID" value="NZ_JAROCG010000001.1"/>
</dbReference>
<feature type="transmembrane region" description="Helical" evidence="1">
    <location>
        <begin position="26"/>
        <end position="49"/>
    </location>
</feature>
<dbReference type="CDD" id="cd03392">
    <property type="entry name" value="PAP2_like_2"/>
    <property type="match status" value="1"/>
</dbReference>
<evidence type="ECO:0000313" key="3">
    <source>
        <dbReference type="EMBL" id="MDN4611121.1"/>
    </source>
</evidence>
<dbReference type="Gene3D" id="1.20.144.10">
    <property type="entry name" value="Phosphatidic acid phosphatase type 2/haloperoxidase"/>
    <property type="match status" value="1"/>
</dbReference>
<feature type="domain" description="Phosphatidic acid phosphatase type 2/haloperoxidase" evidence="2">
    <location>
        <begin position="109"/>
        <end position="224"/>
    </location>
</feature>
<feature type="transmembrane region" description="Helical" evidence="1">
    <location>
        <begin position="178"/>
        <end position="197"/>
    </location>
</feature>
<keyword evidence="1" id="KW-1133">Transmembrane helix</keyword>
<feature type="transmembrane region" description="Helical" evidence="1">
    <location>
        <begin position="69"/>
        <end position="102"/>
    </location>
</feature>
<protein>
    <submittedName>
        <fullName evidence="3">Phosphatase PAP2 family protein</fullName>
    </submittedName>
</protein>
<organism evidence="3 4">
    <name type="scientific">Arthrobacter burdickii</name>
    <dbReference type="NCBI Taxonomy" id="3035920"/>
    <lineage>
        <taxon>Bacteria</taxon>
        <taxon>Bacillati</taxon>
        <taxon>Actinomycetota</taxon>
        <taxon>Actinomycetes</taxon>
        <taxon>Micrococcales</taxon>
        <taxon>Micrococcaceae</taxon>
        <taxon>Arthrobacter</taxon>
    </lineage>
</organism>
<evidence type="ECO:0000259" key="2">
    <source>
        <dbReference type="SMART" id="SM00014"/>
    </source>
</evidence>
<dbReference type="SMART" id="SM00014">
    <property type="entry name" value="acidPPc"/>
    <property type="match status" value="1"/>
</dbReference>
<dbReference type="InterPro" id="IPR036938">
    <property type="entry name" value="PAP2/HPO_sf"/>
</dbReference>
<dbReference type="SUPFAM" id="SSF48317">
    <property type="entry name" value="Acid phosphatase/Vanadium-dependent haloperoxidase"/>
    <property type="match status" value="1"/>
</dbReference>
<evidence type="ECO:0000313" key="4">
    <source>
        <dbReference type="Proteomes" id="UP001174209"/>
    </source>
</evidence>
<feature type="transmembrane region" description="Helical" evidence="1">
    <location>
        <begin position="111"/>
        <end position="131"/>
    </location>
</feature>
<keyword evidence="4" id="KW-1185">Reference proteome</keyword>
<dbReference type="Proteomes" id="UP001174209">
    <property type="component" value="Unassembled WGS sequence"/>
</dbReference>
<keyword evidence="1" id="KW-0472">Membrane</keyword>
<name>A0ABT8K130_9MICC</name>
<dbReference type="EMBL" id="JAROCG010000001">
    <property type="protein sequence ID" value="MDN4611121.1"/>
    <property type="molecule type" value="Genomic_DNA"/>
</dbReference>
<keyword evidence="1" id="KW-0812">Transmembrane</keyword>
<accession>A0ABT8K130</accession>